<dbReference type="RefSeq" id="WP_259427763.1">
    <property type="nucleotide sequence ID" value="NZ_JANWTC010000005.1"/>
</dbReference>
<evidence type="ECO:0000313" key="5">
    <source>
        <dbReference type="Proteomes" id="UP001205965"/>
    </source>
</evidence>
<reference evidence="4 5" key="1">
    <citation type="submission" date="2022-08" db="EMBL/GenBank/DDBJ databases">
        <title>YIM 101645 draft genome.</title>
        <authorList>
            <person name="Chen X."/>
        </authorList>
    </citation>
    <scope>NUCLEOTIDE SEQUENCE [LARGE SCALE GENOMIC DNA]</scope>
    <source>
        <strain evidence="4 5">YIM 101645</strain>
    </source>
</reference>
<keyword evidence="2" id="KW-0812">Transmembrane</keyword>
<feature type="region of interest" description="Disordered" evidence="1">
    <location>
        <begin position="61"/>
        <end position="133"/>
    </location>
</feature>
<feature type="compositionally biased region" description="Low complexity" evidence="1">
    <location>
        <begin position="92"/>
        <end position="103"/>
    </location>
</feature>
<dbReference type="Pfam" id="PF13399">
    <property type="entry name" value="LytR_C"/>
    <property type="match status" value="1"/>
</dbReference>
<comment type="caution">
    <text evidence="4">The sequence shown here is derived from an EMBL/GenBank/DDBJ whole genome shotgun (WGS) entry which is preliminary data.</text>
</comment>
<dbReference type="InterPro" id="IPR027381">
    <property type="entry name" value="LytR/CpsA/Psr_C"/>
</dbReference>
<dbReference type="Gene3D" id="3.30.70.2390">
    <property type="match status" value="1"/>
</dbReference>
<keyword evidence="2" id="KW-1133">Transmembrane helix</keyword>
<feature type="region of interest" description="Disordered" evidence="1">
    <location>
        <begin position="1"/>
        <end position="27"/>
    </location>
</feature>
<accession>A0ABT2FX20</accession>
<dbReference type="EMBL" id="JANWTC010000005">
    <property type="protein sequence ID" value="MCS5479696.1"/>
    <property type="molecule type" value="Genomic_DNA"/>
</dbReference>
<feature type="compositionally biased region" description="Low complexity" evidence="1">
    <location>
        <begin position="10"/>
        <end position="27"/>
    </location>
</feature>
<evidence type="ECO:0000256" key="1">
    <source>
        <dbReference type="SAM" id="MobiDB-lite"/>
    </source>
</evidence>
<sequence length="228" mass="23730">MTNVNPENQPTATESEPGTEGTEGTASRLPLRGLAMVLIAVAALLAMWGLYATTQGNDSTDTAAQVTTEAPATAAATAPEEGEAAAGEDPEQGAAEEGATGEEAAVEDERDEEVREERSQPAPRGGGVAAEPQRLHVLNNSLVPNLAADVAGTLDGEGYRLGEVGNLSDLILPETTVFFQPGNADTEKRARELADRVRGVAREYDPALPEGTDGRNDLTLVLVDQVAL</sequence>
<protein>
    <submittedName>
        <fullName evidence="4">LytR C-terminal domain-containing protein</fullName>
    </submittedName>
</protein>
<evidence type="ECO:0000259" key="3">
    <source>
        <dbReference type="Pfam" id="PF13399"/>
    </source>
</evidence>
<evidence type="ECO:0000256" key="2">
    <source>
        <dbReference type="SAM" id="Phobius"/>
    </source>
</evidence>
<feature type="domain" description="LytR/CpsA/Psr regulator C-terminal" evidence="3">
    <location>
        <begin position="134"/>
        <end position="222"/>
    </location>
</feature>
<feature type="transmembrane region" description="Helical" evidence="2">
    <location>
        <begin position="33"/>
        <end position="51"/>
    </location>
</feature>
<evidence type="ECO:0000313" key="4">
    <source>
        <dbReference type="EMBL" id="MCS5479696.1"/>
    </source>
</evidence>
<feature type="compositionally biased region" description="Low complexity" evidence="1">
    <location>
        <begin position="62"/>
        <end position="79"/>
    </location>
</feature>
<organism evidence="4 5">
    <name type="scientific">Corynebacterium lemuris</name>
    <dbReference type="NCBI Taxonomy" id="1859292"/>
    <lineage>
        <taxon>Bacteria</taxon>
        <taxon>Bacillati</taxon>
        <taxon>Actinomycetota</taxon>
        <taxon>Actinomycetes</taxon>
        <taxon>Mycobacteriales</taxon>
        <taxon>Corynebacteriaceae</taxon>
        <taxon>Corynebacterium</taxon>
    </lineage>
</organism>
<feature type="compositionally biased region" description="Acidic residues" evidence="1">
    <location>
        <begin position="80"/>
        <end position="91"/>
    </location>
</feature>
<name>A0ABT2FX20_9CORY</name>
<dbReference type="Proteomes" id="UP001205965">
    <property type="component" value="Unassembled WGS sequence"/>
</dbReference>
<keyword evidence="5" id="KW-1185">Reference proteome</keyword>
<keyword evidence="2" id="KW-0472">Membrane</keyword>
<proteinExistence type="predicted"/>
<gene>
    <name evidence="4" type="ORF">NYP18_08495</name>
</gene>